<dbReference type="PANTHER" id="PTHR41523">
    <property type="entry name" value="TWO-COMPONENT SYSTEM SENSOR PROTEIN"/>
    <property type="match status" value="1"/>
</dbReference>
<evidence type="ECO:0000256" key="3">
    <source>
        <dbReference type="ARBA" id="ARBA00022553"/>
    </source>
</evidence>
<dbReference type="EMBL" id="JAUFPN010000063">
    <property type="protein sequence ID" value="MDN3564164.1"/>
    <property type="molecule type" value="Genomic_DNA"/>
</dbReference>
<evidence type="ECO:0000256" key="2">
    <source>
        <dbReference type="ARBA" id="ARBA00012438"/>
    </source>
</evidence>
<accession>A0ABT8A3P0</accession>
<name>A0ABT8A3P0_9PROT</name>
<evidence type="ECO:0000256" key="5">
    <source>
        <dbReference type="ARBA" id="ARBA00022741"/>
    </source>
</evidence>
<dbReference type="RefSeq" id="WP_290315954.1">
    <property type="nucleotide sequence ID" value="NZ_JAUFPN010000063.1"/>
</dbReference>
<dbReference type="InterPro" id="IPR011495">
    <property type="entry name" value="Sig_transdc_His_kin_sub2_dim/P"/>
</dbReference>
<dbReference type="PANTHER" id="PTHR41523:SF8">
    <property type="entry name" value="ETHYLENE RESPONSE SENSOR PROTEIN"/>
    <property type="match status" value="1"/>
</dbReference>
<sequence>MGKLAAFRPTRENLASDLAGLSSSSRQVAGSEVSIPSNDVGSGNSEQPEADRLTALARLLFATPHVLAWLSEDTSALPPGPDGDATSTRLWSFTSPGITIGTLHLAFATTRPSITSDQDQQRVKALADVATSLVEAQRDRRQAKKMIAEKELLAREADHRVANGLQLLHSALMLQGKLEDHTATRAALQTAARRVGAVARAHRHLHRAPSEGLRGGTSNAAAYLGTLLNDISQQDEDSYSAPSRSVALQVDPGAADALPTSLLPRLGLIAAELVANALKHGAGPITVAVRHAASAGAVLVSVSDLGPGFPDDFVPKAKNGKGLGMRLIAALSGPDSVWIDPANRRRIVVQLGG</sequence>
<keyword evidence="6 11" id="KW-0418">Kinase</keyword>
<evidence type="ECO:0000256" key="8">
    <source>
        <dbReference type="SAM" id="MobiDB-lite"/>
    </source>
</evidence>
<feature type="domain" description="Signal transduction histidine kinase subgroup 2 dimerisation and phosphoacceptor" evidence="10">
    <location>
        <begin position="156"/>
        <end position="231"/>
    </location>
</feature>
<keyword evidence="5" id="KW-0547">Nucleotide-binding</keyword>
<evidence type="ECO:0000313" key="11">
    <source>
        <dbReference type="EMBL" id="MDN3564164.1"/>
    </source>
</evidence>
<dbReference type="InterPro" id="IPR003594">
    <property type="entry name" value="HATPase_dom"/>
</dbReference>
<dbReference type="GO" id="GO:0004673">
    <property type="term" value="F:protein histidine kinase activity"/>
    <property type="evidence" value="ECO:0007669"/>
    <property type="project" value="UniProtKB-EC"/>
</dbReference>
<keyword evidence="3" id="KW-0597">Phosphoprotein</keyword>
<dbReference type="InterPro" id="IPR036890">
    <property type="entry name" value="HATPase_C_sf"/>
</dbReference>
<gene>
    <name evidence="11" type="ORF">QWZ14_07220</name>
</gene>
<evidence type="ECO:0000313" key="12">
    <source>
        <dbReference type="Proteomes" id="UP001529369"/>
    </source>
</evidence>
<organism evidence="11 12">
    <name type="scientific">Paeniroseomonas aquatica</name>
    <dbReference type="NCBI Taxonomy" id="373043"/>
    <lineage>
        <taxon>Bacteria</taxon>
        <taxon>Pseudomonadati</taxon>
        <taxon>Pseudomonadota</taxon>
        <taxon>Alphaproteobacteria</taxon>
        <taxon>Acetobacterales</taxon>
        <taxon>Acetobacteraceae</taxon>
        <taxon>Paeniroseomonas</taxon>
    </lineage>
</organism>
<protein>
    <recommendedName>
        <fullName evidence="2">histidine kinase</fullName>
        <ecNumber evidence="2">2.7.13.3</ecNumber>
    </recommendedName>
</protein>
<dbReference type="SUPFAM" id="SSF55874">
    <property type="entry name" value="ATPase domain of HSP90 chaperone/DNA topoisomerase II/histidine kinase"/>
    <property type="match status" value="1"/>
</dbReference>
<evidence type="ECO:0000259" key="10">
    <source>
        <dbReference type="Pfam" id="PF07568"/>
    </source>
</evidence>
<dbReference type="Pfam" id="PF02518">
    <property type="entry name" value="HATPase_c"/>
    <property type="match status" value="1"/>
</dbReference>
<dbReference type="EC" id="2.7.13.3" evidence="2"/>
<comment type="caution">
    <text evidence="11">The sequence shown here is derived from an EMBL/GenBank/DDBJ whole genome shotgun (WGS) entry which is preliminary data.</text>
</comment>
<feature type="domain" description="Histidine kinase/HSP90-like ATPase" evidence="9">
    <location>
        <begin position="265"/>
        <end position="332"/>
    </location>
</feature>
<keyword evidence="7" id="KW-0067">ATP-binding</keyword>
<keyword evidence="4 11" id="KW-0808">Transferase</keyword>
<dbReference type="Pfam" id="PF07568">
    <property type="entry name" value="HisKA_2"/>
    <property type="match status" value="1"/>
</dbReference>
<evidence type="ECO:0000256" key="4">
    <source>
        <dbReference type="ARBA" id="ARBA00022679"/>
    </source>
</evidence>
<dbReference type="Gene3D" id="3.30.565.10">
    <property type="entry name" value="Histidine kinase-like ATPase, C-terminal domain"/>
    <property type="match status" value="1"/>
</dbReference>
<evidence type="ECO:0000256" key="6">
    <source>
        <dbReference type="ARBA" id="ARBA00022777"/>
    </source>
</evidence>
<proteinExistence type="predicted"/>
<evidence type="ECO:0000256" key="7">
    <source>
        <dbReference type="ARBA" id="ARBA00022840"/>
    </source>
</evidence>
<comment type="catalytic activity">
    <reaction evidence="1">
        <text>ATP + protein L-histidine = ADP + protein N-phospho-L-histidine.</text>
        <dbReference type="EC" id="2.7.13.3"/>
    </reaction>
</comment>
<dbReference type="Proteomes" id="UP001529369">
    <property type="component" value="Unassembled WGS sequence"/>
</dbReference>
<evidence type="ECO:0000256" key="1">
    <source>
        <dbReference type="ARBA" id="ARBA00000085"/>
    </source>
</evidence>
<feature type="compositionally biased region" description="Polar residues" evidence="8">
    <location>
        <begin position="34"/>
        <end position="47"/>
    </location>
</feature>
<feature type="region of interest" description="Disordered" evidence="8">
    <location>
        <begin position="19"/>
        <end position="48"/>
    </location>
</feature>
<dbReference type="CDD" id="cd16936">
    <property type="entry name" value="HATPase_RsbW-like"/>
    <property type="match status" value="1"/>
</dbReference>
<reference evidence="12" key="1">
    <citation type="journal article" date="2019" name="Int. J. Syst. Evol. Microbiol.">
        <title>The Global Catalogue of Microorganisms (GCM) 10K type strain sequencing project: providing services to taxonomists for standard genome sequencing and annotation.</title>
        <authorList>
            <consortium name="The Broad Institute Genomics Platform"/>
            <consortium name="The Broad Institute Genome Sequencing Center for Infectious Disease"/>
            <person name="Wu L."/>
            <person name="Ma J."/>
        </authorList>
    </citation>
    <scope>NUCLEOTIDE SEQUENCE [LARGE SCALE GENOMIC DNA]</scope>
    <source>
        <strain evidence="12">CECT 7131</strain>
    </source>
</reference>
<keyword evidence="12" id="KW-1185">Reference proteome</keyword>
<evidence type="ECO:0000259" key="9">
    <source>
        <dbReference type="Pfam" id="PF02518"/>
    </source>
</evidence>